<gene>
    <name evidence="1" type="ORF">BDY19DRAFT_202485</name>
</gene>
<dbReference type="EMBL" id="MU274915">
    <property type="protein sequence ID" value="KAI0087973.1"/>
    <property type="molecule type" value="Genomic_DNA"/>
</dbReference>
<organism evidence="1 2">
    <name type="scientific">Irpex rosettiformis</name>
    <dbReference type="NCBI Taxonomy" id="378272"/>
    <lineage>
        <taxon>Eukaryota</taxon>
        <taxon>Fungi</taxon>
        <taxon>Dikarya</taxon>
        <taxon>Basidiomycota</taxon>
        <taxon>Agaricomycotina</taxon>
        <taxon>Agaricomycetes</taxon>
        <taxon>Polyporales</taxon>
        <taxon>Irpicaceae</taxon>
        <taxon>Irpex</taxon>
    </lineage>
</organism>
<protein>
    <submittedName>
        <fullName evidence="1">Uncharacterized protein</fullName>
    </submittedName>
</protein>
<evidence type="ECO:0000313" key="2">
    <source>
        <dbReference type="Proteomes" id="UP001055072"/>
    </source>
</evidence>
<name>A0ACB8U0U1_9APHY</name>
<proteinExistence type="predicted"/>
<sequence>MALVCGVECPEDIIVLIFEEILDLFTEETTRHRCNRLLTLTHVCRGWRNAALGVSSLWSVLAYHDDPLVVREWLRRSRTSPLTLHFDDMPLTRIGVYSLELAPHVERITELSLPNTKLLSRISRTVNGHVALKLTKLSLETYRRGGTSSKLDFLCPQLTHLTVRDDNSLYKSWSLPPSVRHLIVWSQIGEPDDIRLPVSRILTVLRQVPDLESWTWDLRHSVEISVGRPEVVTLPKLRNLALIGFHPEELQILLALSFPALHCMDLEITLETPQVDEVQSQLSDVFDILSPHLASLNSAEPKFDALAVEVVLNWEDGMGVMFDLHRPHSANEQDKHKGSNKSLSSSNSLRIKFEEITMPDPDWERFEINHGPVNAPWLTSLPRHLFDALPSLAHSVRTLRINLDCEYFVRHHQFPYFPAEIYARLRGLETIYFMTTCCEERLDSTATGTHEAFSAMVTWVEGDQSRCCTLPNLRSVVYTRHQFTTKNIREIARALKSRRSCGVPRITITFDDCVLDNMSEDVRQKMLNILRKYATIVDADQLRPWCTTSTDDSSGSESEEIVEMFRKLAVQT</sequence>
<reference evidence="1" key="1">
    <citation type="journal article" date="2021" name="Environ. Microbiol.">
        <title>Gene family expansions and transcriptome signatures uncover fungal adaptations to wood decay.</title>
        <authorList>
            <person name="Hage H."/>
            <person name="Miyauchi S."/>
            <person name="Viragh M."/>
            <person name="Drula E."/>
            <person name="Min B."/>
            <person name="Chaduli D."/>
            <person name="Navarro D."/>
            <person name="Favel A."/>
            <person name="Norest M."/>
            <person name="Lesage-Meessen L."/>
            <person name="Balint B."/>
            <person name="Merenyi Z."/>
            <person name="de Eugenio L."/>
            <person name="Morin E."/>
            <person name="Martinez A.T."/>
            <person name="Baldrian P."/>
            <person name="Stursova M."/>
            <person name="Martinez M.J."/>
            <person name="Novotny C."/>
            <person name="Magnuson J.K."/>
            <person name="Spatafora J.W."/>
            <person name="Maurice S."/>
            <person name="Pangilinan J."/>
            <person name="Andreopoulos W."/>
            <person name="LaButti K."/>
            <person name="Hundley H."/>
            <person name="Na H."/>
            <person name="Kuo A."/>
            <person name="Barry K."/>
            <person name="Lipzen A."/>
            <person name="Henrissat B."/>
            <person name="Riley R."/>
            <person name="Ahrendt S."/>
            <person name="Nagy L.G."/>
            <person name="Grigoriev I.V."/>
            <person name="Martin F."/>
            <person name="Rosso M.N."/>
        </authorList>
    </citation>
    <scope>NUCLEOTIDE SEQUENCE</scope>
    <source>
        <strain evidence="1">CBS 384.51</strain>
    </source>
</reference>
<dbReference type="Proteomes" id="UP001055072">
    <property type="component" value="Unassembled WGS sequence"/>
</dbReference>
<comment type="caution">
    <text evidence="1">The sequence shown here is derived from an EMBL/GenBank/DDBJ whole genome shotgun (WGS) entry which is preliminary data.</text>
</comment>
<accession>A0ACB8U0U1</accession>
<keyword evidence="2" id="KW-1185">Reference proteome</keyword>
<evidence type="ECO:0000313" key="1">
    <source>
        <dbReference type="EMBL" id="KAI0087973.1"/>
    </source>
</evidence>